<feature type="region of interest" description="Disordered" evidence="1">
    <location>
        <begin position="51"/>
        <end position="77"/>
    </location>
</feature>
<keyword evidence="3" id="KW-1185">Reference proteome</keyword>
<reference evidence="2 3" key="1">
    <citation type="submission" date="2024-10" db="EMBL/GenBank/DDBJ databases">
        <authorList>
            <person name="Yibar A."/>
            <person name="Saticioglu I.B."/>
            <person name="Duman M."/>
            <person name="Ajmi N."/>
            <person name="Gurler F."/>
            <person name="Ay H."/>
            <person name="Onuk E."/>
            <person name="Guler S."/>
            <person name="Romalde J.L."/>
        </authorList>
    </citation>
    <scope>NUCLEOTIDE SEQUENCE [LARGE SCALE GENOMIC DNA]</scope>
    <source>
        <strain evidence="2 3">14-MA-B</strain>
    </source>
</reference>
<evidence type="ECO:0000256" key="1">
    <source>
        <dbReference type="SAM" id="MobiDB-lite"/>
    </source>
</evidence>
<sequence>MSNKKANENNVSVRKDMRIDKELLAKVDAARGDVPFAAWVKRAILMRLDGESSAQVQTKTHKPTQSRPSAVKGAQVVSANEKRAAEIQATIKTRASALSDDEKAHILGARYPKNEFRKAIDNAVSKDSIAKYWDMILDLLRLDK</sequence>
<accession>A0ABW7J0D6</accession>
<dbReference type="Proteomes" id="UP001607151">
    <property type="component" value="Unassembled WGS sequence"/>
</dbReference>
<evidence type="ECO:0000313" key="3">
    <source>
        <dbReference type="Proteomes" id="UP001607151"/>
    </source>
</evidence>
<dbReference type="EMBL" id="JBIHSN010000005">
    <property type="protein sequence ID" value="MFH0267385.1"/>
    <property type="molecule type" value="Genomic_DNA"/>
</dbReference>
<name>A0ABW7J0D6_9VIBR</name>
<gene>
    <name evidence="2" type="ORF">ACGRQ9_18270</name>
</gene>
<evidence type="ECO:0000313" key="2">
    <source>
        <dbReference type="EMBL" id="MFH0267385.1"/>
    </source>
</evidence>
<dbReference type="RefSeq" id="WP_394608899.1">
    <property type="nucleotide sequence ID" value="NZ_JBIHSN010000005.1"/>
</dbReference>
<comment type="caution">
    <text evidence="2">The sequence shown here is derived from an EMBL/GenBank/DDBJ whole genome shotgun (WGS) entry which is preliminary data.</text>
</comment>
<proteinExistence type="predicted"/>
<organism evidence="2 3">
    <name type="scientific">Vibrio rumoiensis</name>
    <dbReference type="NCBI Taxonomy" id="76258"/>
    <lineage>
        <taxon>Bacteria</taxon>
        <taxon>Pseudomonadati</taxon>
        <taxon>Pseudomonadota</taxon>
        <taxon>Gammaproteobacteria</taxon>
        <taxon>Vibrionales</taxon>
        <taxon>Vibrionaceae</taxon>
        <taxon>Vibrio</taxon>
    </lineage>
</organism>
<protein>
    <submittedName>
        <fullName evidence="2">Uncharacterized protein</fullName>
    </submittedName>
</protein>